<evidence type="ECO:0000256" key="1">
    <source>
        <dbReference type="SAM" id="MobiDB-lite"/>
    </source>
</evidence>
<dbReference type="AlphaFoldDB" id="A0A2H6KII6"/>
<organism evidence="2 3">
    <name type="scientific">Babesia ovata</name>
    <dbReference type="NCBI Taxonomy" id="189622"/>
    <lineage>
        <taxon>Eukaryota</taxon>
        <taxon>Sar</taxon>
        <taxon>Alveolata</taxon>
        <taxon>Apicomplexa</taxon>
        <taxon>Aconoidasida</taxon>
        <taxon>Piroplasmida</taxon>
        <taxon>Babesiidae</taxon>
        <taxon>Babesia</taxon>
    </lineage>
</organism>
<proteinExistence type="predicted"/>
<feature type="compositionally biased region" description="Basic and acidic residues" evidence="1">
    <location>
        <begin position="177"/>
        <end position="186"/>
    </location>
</feature>
<dbReference type="GeneID" id="39876559"/>
<dbReference type="VEuPathDB" id="PiroplasmaDB:BOVATA_042820"/>
<feature type="region of interest" description="Disordered" evidence="1">
    <location>
        <begin position="248"/>
        <end position="295"/>
    </location>
</feature>
<dbReference type="EMBL" id="BDSA01000007">
    <property type="protein sequence ID" value="GBE62789.1"/>
    <property type="molecule type" value="Genomic_DNA"/>
</dbReference>
<name>A0A2H6KII6_9APIC</name>
<gene>
    <name evidence="2" type="ORF">BOVATA_042820</name>
</gene>
<feature type="region of interest" description="Disordered" evidence="1">
    <location>
        <begin position="89"/>
        <end position="108"/>
    </location>
</feature>
<feature type="compositionally biased region" description="Basic and acidic residues" evidence="1">
    <location>
        <begin position="89"/>
        <end position="98"/>
    </location>
</feature>
<dbReference type="OrthoDB" id="343414at2759"/>
<keyword evidence="3" id="KW-1185">Reference proteome</keyword>
<feature type="region of interest" description="Disordered" evidence="1">
    <location>
        <begin position="177"/>
        <end position="200"/>
    </location>
</feature>
<sequence>MHNFYGAPGGYGYAPPGQPGELLGAPMVNVPQYIPLLGQPREVEPTPEQQGFTTKLQLTIPDNFQVGVACMPDLMRHFTLNSLQRVVKDKNSADKTDPNVENWKGSGIGRSDTFEERDFKSRPANVDADCYFMLIENKRDGGTRLQLSNVGPRGYASDKQLHYARLKRLAKNEDFGSADDAARGRDGNAANGDSSQRVNKIHWDYEGAPSDDEELYPQVEADEPDEDPLNQPRLSLYGHKLRSLLQQQAEREVDDELEAYSDDEDGSQVSAPGKQQRSQDASESQSAKKAKIEAEKSNSIEERVTRFLLENNGKVQVKSILSHFNIIAKNDDFRLIQTIIQKRCTMSVEDKDNRKIKYIALKPEFMR</sequence>
<reference evidence="2 3" key="1">
    <citation type="journal article" date="2017" name="BMC Genomics">
        <title>Whole-genome assembly of Babesia ovata and comparative genomics between closely related pathogens.</title>
        <authorList>
            <person name="Yamagishi J."/>
            <person name="Asada M."/>
            <person name="Hakimi H."/>
            <person name="Tanaka T.Q."/>
            <person name="Sugimoto C."/>
            <person name="Kawazu S."/>
        </authorList>
    </citation>
    <scope>NUCLEOTIDE SEQUENCE [LARGE SCALE GENOMIC DNA]</scope>
    <source>
        <strain evidence="2 3">Miyake</strain>
    </source>
</reference>
<accession>A0A2H6KII6</accession>
<evidence type="ECO:0000313" key="3">
    <source>
        <dbReference type="Proteomes" id="UP000236319"/>
    </source>
</evidence>
<protein>
    <recommendedName>
        <fullName evidence="4">Transcription initiation factor IIF subunit alpha</fullName>
    </recommendedName>
</protein>
<evidence type="ECO:0000313" key="2">
    <source>
        <dbReference type="EMBL" id="GBE62789.1"/>
    </source>
</evidence>
<evidence type="ECO:0008006" key="4">
    <source>
        <dbReference type="Google" id="ProtNLM"/>
    </source>
</evidence>
<dbReference type="RefSeq" id="XP_028869032.1">
    <property type="nucleotide sequence ID" value="XM_029013199.1"/>
</dbReference>
<feature type="compositionally biased region" description="Acidic residues" evidence="1">
    <location>
        <begin position="252"/>
        <end position="266"/>
    </location>
</feature>
<dbReference type="Proteomes" id="UP000236319">
    <property type="component" value="Unassembled WGS sequence"/>
</dbReference>
<comment type="caution">
    <text evidence="2">The sequence shown here is derived from an EMBL/GenBank/DDBJ whole genome shotgun (WGS) entry which is preliminary data.</text>
</comment>
<feature type="compositionally biased region" description="Polar residues" evidence="1">
    <location>
        <begin position="267"/>
        <end position="279"/>
    </location>
</feature>